<name>A0A3A8JP06_9BACT</name>
<dbReference type="Proteomes" id="UP000268313">
    <property type="component" value="Unassembled WGS sequence"/>
</dbReference>
<gene>
    <name evidence="1" type="ORF">D7X32_32360</name>
</gene>
<dbReference type="InterPro" id="IPR011751">
    <property type="entry name" value="Mxa_paralog_2265"/>
</dbReference>
<evidence type="ECO:0000313" key="1">
    <source>
        <dbReference type="EMBL" id="RKG97552.1"/>
    </source>
</evidence>
<proteinExistence type="predicted"/>
<reference evidence="2" key="1">
    <citation type="submission" date="2018-09" db="EMBL/GenBank/DDBJ databases">
        <authorList>
            <person name="Livingstone P.G."/>
            <person name="Whitworth D.E."/>
        </authorList>
    </citation>
    <scope>NUCLEOTIDE SEQUENCE [LARGE SCALE GENOMIC DNA]</scope>
    <source>
        <strain evidence="2">CA043D</strain>
    </source>
</reference>
<protein>
    <submittedName>
        <fullName evidence="1">DUF2378 family protein</fullName>
    </submittedName>
</protein>
<organism evidence="1 2">
    <name type="scientific">Corallococcus carmarthensis</name>
    <dbReference type="NCBI Taxonomy" id="2316728"/>
    <lineage>
        <taxon>Bacteria</taxon>
        <taxon>Pseudomonadati</taxon>
        <taxon>Myxococcota</taxon>
        <taxon>Myxococcia</taxon>
        <taxon>Myxococcales</taxon>
        <taxon>Cystobacterineae</taxon>
        <taxon>Myxococcaceae</taxon>
        <taxon>Corallococcus</taxon>
    </lineage>
</organism>
<dbReference type="EMBL" id="RAWE01000172">
    <property type="protein sequence ID" value="RKG97552.1"/>
    <property type="molecule type" value="Genomic_DNA"/>
</dbReference>
<accession>A0A3A8JP06</accession>
<dbReference type="AlphaFoldDB" id="A0A3A8JP06"/>
<keyword evidence="2" id="KW-1185">Reference proteome</keyword>
<dbReference type="Pfam" id="PF09536">
    <property type="entry name" value="DUF2378"/>
    <property type="match status" value="1"/>
</dbReference>
<comment type="caution">
    <text evidence="1">The sequence shown here is derived from an EMBL/GenBank/DDBJ whole genome shotgun (WGS) entry which is preliminary data.</text>
</comment>
<dbReference type="NCBIfam" id="TIGR02265">
    <property type="entry name" value="Mxa_TIGR02265"/>
    <property type="match status" value="1"/>
</dbReference>
<sequence>MRGNGAGRYRRGMDVMRTPEDTLVPLVLGQAVEAMLTCVDASTPGFRETLRFLGLADEARGKPAYPAQVWPRLIERMARLLNPGLGEARALYLLGERYGESVKASRMGASLHGFARVVGAERMLQRMAHNVQWGHTFLDATVVPRPGGEAWELVIRPRAEFMGHAWLSAEPPRFAQGLLTFAFQDAGAVHARVDVLDHDAVGAATRFLVTL</sequence>
<evidence type="ECO:0000313" key="2">
    <source>
        <dbReference type="Proteomes" id="UP000268313"/>
    </source>
</evidence>